<evidence type="ECO:0000313" key="2">
    <source>
        <dbReference type="EMBL" id="ATL58808.1"/>
    </source>
</evidence>
<name>A0A343L793_9HEMI</name>
<accession>A0A343L793</accession>
<reference evidence="2" key="1">
    <citation type="journal article" date="2017" name="Mitochondrial DNA Part B Resour">
        <title>The complete mitochondrial genome of the tea lace bug, Stephanitis chinensis (Hemiptera: Tingidae).</title>
        <authorList>
            <person name="Li P.-W."/>
            <person name="Wang X.-Q."/>
            <person name="Chen S.-C."/>
            <person name="Peng P."/>
        </authorList>
    </citation>
    <scope>NUCLEOTIDE SEQUENCE</scope>
</reference>
<dbReference type="AlphaFoldDB" id="A0A343L793"/>
<feature type="transmembrane region" description="Helical" evidence="1">
    <location>
        <begin position="6"/>
        <end position="30"/>
    </location>
</feature>
<reference evidence="2" key="2">
    <citation type="submission" date="2017-07" db="EMBL/GenBank/DDBJ databases">
        <authorList>
            <person name="Sun Z.S."/>
            <person name="Albrecht U."/>
            <person name="Echele G."/>
            <person name="Lee C.C."/>
        </authorList>
    </citation>
    <scope>NUCLEOTIDE SEQUENCE</scope>
</reference>
<proteinExistence type="predicted"/>
<keyword evidence="1" id="KW-0812">Transmembrane</keyword>
<protein>
    <submittedName>
        <fullName evidence="2">ATP synthase F0 subunit 8</fullName>
    </submittedName>
</protein>
<keyword evidence="1" id="KW-1133">Transmembrane helix</keyword>
<organism evidence="2">
    <name type="scientific">Stephanitis chinensis</name>
    <dbReference type="NCBI Taxonomy" id="2045229"/>
    <lineage>
        <taxon>Eukaryota</taxon>
        <taxon>Metazoa</taxon>
        <taxon>Ecdysozoa</taxon>
        <taxon>Arthropoda</taxon>
        <taxon>Hexapoda</taxon>
        <taxon>Insecta</taxon>
        <taxon>Pterygota</taxon>
        <taxon>Neoptera</taxon>
        <taxon>Paraneoptera</taxon>
        <taxon>Hemiptera</taxon>
        <taxon>Heteroptera</taxon>
        <taxon>Panheteroptera</taxon>
        <taxon>Cimicomorpha</taxon>
        <taxon>Tingidae</taxon>
        <taxon>Stephanitis</taxon>
    </lineage>
</organism>
<geneLocation type="mitochondrion" evidence="2"/>
<evidence type="ECO:0000256" key="1">
    <source>
        <dbReference type="SAM" id="Phobius"/>
    </source>
</evidence>
<gene>
    <name evidence="2" type="primary">ATP8</name>
</gene>
<keyword evidence="1" id="KW-0472">Membrane</keyword>
<dbReference type="EMBL" id="MF498769">
    <property type="protein sequence ID" value="ATL58808.1"/>
    <property type="molecule type" value="Genomic_DNA"/>
</dbReference>
<sequence length="52" mass="6445">MPQMSPMWWTMIYISSITILFSNMIIMYFYKNNMKSISKINFLNKTVKNWKW</sequence>
<keyword evidence="2" id="KW-0496">Mitochondrion</keyword>